<dbReference type="OrthoDB" id="496981at2759"/>
<dbReference type="GO" id="GO:0005737">
    <property type="term" value="C:cytoplasm"/>
    <property type="evidence" value="ECO:0007669"/>
    <property type="project" value="TreeGrafter"/>
</dbReference>
<dbReference type="AlphaFoldDB" id="A0A9P8AGY5"/>
<protein>
    <recommendedName>
        <fullName evidence="3">Phosphoglycerate mutase</fullName>
    </recommendedName>
</protein>
<gene>
    <name evidence="1" type="ORF">KQ657_001969</name>
</gene>
<evidence type="ECO:0000313" key="2">
    <source>
        <dbReference type="Proteomes" id="UP000790833"/>
    </source>
</evidence>
<proteinExistence type="predicted"/>
<dbReference type="GeneID" id="66115343"/>
<dbReference type="Gene3D" id="3.40.50.1240">
    <property type="entry name" value="Phosphoglycerate mutase-like"/>
    <property type="match status" value="1"/>
</dbReference>
<keyword evidence="2" id="KW-1185">Reference proteome</keyword>
<dbReference type="Proteomes" id="UP000790833">
    <property type="component" value="Unassembled WGS sequence"/>
</dbReference>
<dbReference type="InterPro" id="IPR013078">
    <property type="entry name" value="His_Pase_superF_clade-1"/>
</dbReference>
<dbReference type="SUPFAM" id="SSF53254">
    <property type="entry name" value="Phosphoglycerate mutase-like"/>
    <property type="match status" value="1"/>
</dbReference>
<dbReference type="PANTHER" id="PTHR48100:SF1">
    <property type="entry name" value="HISTIDINE PHOSPHATASE FAMILY PROTEIN-RELATED"/>
    <property type="match status" value="1"/>
</dbReference>
<organism evidence="1 2">
    <name type="scientific">Scheffersomyces spartinae</name>
    <dbReference type="NCBI Taxonomy" id="45513"/>
    <lineage>
        <taxon>Eukaryota</taxon>
        <taxon>Fungi</taxon>
        <taxon>Dikarya</taxon>
        <taxon>Ascomycota</taxon>
        <taxon>Saccharomycotina</taxon>
        <taxon>Pichiomycetes</taxon>
        <taxon>Debaryomycetaceae</taxon>
        <taxon>Scheffersomyces</taxon>
    </lineage>
</organism>
<sequence>MKLEATARDRLDAYGFEEHEGLYYQLYQDHKDDRHPNGELVYPYDFVCVDDIFWQTDPDTEDMAFDYLNTSFGARQDWSTTIQKVNQLNAQAPLNVVYKLLFMARHGQGFHNVAYARYTQDWNYWKVRSTDGDITWGPDAKLTPLGEQQAVANNVSWKQQLESGCPVPTRFYVSPCNRSLATLFGTWNDIEIPQPKVLENLRETMGLHPCNKRSTKYDISCQFPTVVFEDGFPEQDVRHELYPPEERELLHEQFLRVNGALQQIFLDAPQDEIISVTSHAGTIRAAVVVTGHRRFTIPTGGMIPMVIKATKRNIT</sequence>
<evidence type="ECO:0000313" key="1">
    <source>
        <dbReference type="EMBL" id="KAG7192251.1"/>
    </source>
</evidence>
<evidence type="ECO:0008006" key="3">
    <source>
        <dbReference type="Google" id="ProtNLM"/>
    </source>
</evidence>
<dbReference type="InterPro" id="IPR050275">
    <property type="entry name" value="PGM_Phosphatase"/>
</dbReference>
<dbReference type="EMBL" id="JAHMUF010000019">
    <property type="protein sequence ID" value="KAG7192251.1"/>
    <property type="molecule type" value="Genomic_DNA"/>
</dbReference>
<comment type="caution">
    <text evidence="1">The sequence shown here is derived from an EMBL/GenBank/DDBJ whole genome shotgun (WGS) entry which is preliminary data.</text>
</comment>
<dbReference type="Pfam" id="PF00300">
    <property type="entry name" value="His_Phos_1"/>
    <property type="match status" value="1"/>
</dbReference>
<dbReference type="CDD" id="cd07067">
    <property type="entry name" value="HP_PGM_like"/>
    <property type="match status" value="1"/>
</dbReference>
<dbReference type="RefSeq" id="XP_043047801.1">
    <property type="nucleotide sequence ID" value="XM_043192746.1"/>
</dbReference>
<dbReference type="PANTHER" id="PTHR48100">
    <property type="entry name" value="BROAD-SPECIFICITY PHOSPHATASE YOR283W-RELATED"/>
    <property type="match status" value="1"/>
</dbReference>
<reference evidence="1" key="1">
    <citation type="submission" date="2021-03" db="EMBL/GenBank/DDBJ databases">
        <authorList>
            <person name="Palmer J.M."/>
        </authorList>
    </citation>
    <scope>NUCLEOTIDE SEQUENCE</scope>
    <source>
        <strain evidence="1">ARV_011</strain>
    </source>
</reference>
<name>A0A9P8AGY5_9ASCO</name>
<accession>A0A9P8AGY5</accession>
<dbReference type="GO" id="GO:0016791">
    <property type="term" value="F:phosphatase activity"/>
    <property type="evidence" value="ECO:0007669"/>
    <property type="project" value="TreeGrafter"/>
</dbReference>
<dbReference type="InterPro" id="IPR029033">
    <property type="entry name" value="His_PPase_superfam"/>
</dbReference>